<feature type="binding site" evidence="8">
    <location>
        <position position="418"/>
    </location>
    <ligand>
        <name>Mn(2+)</name>
        <dbReference type="ChEBI" id="CHEBI:29035"/>
    </ligand>
</feature>
<feature type="active site" evidence="6">
    <location>
        <position position="398"/>
    </location>
</feature>
<gene>
    <name evidence="11" type="ORF">HNY73_014743</name>
</gene>
<comment type="subcellular location">
    <subcellularLocation>
        <location evidence="1">Golgi apparatus</location>
    </subcellularLocation>
</comment>
<feature type="binding site" evidence="7">
    <location>
        <position position="225"/>
    </location>
    <ligand>
        <name>ATP</name>
        <dbReference type="ChEBI" id="CHEBI:30616"/>
    </ligand>
</feature>
<evidence type="ECO:0000313" key="11">
    <source>
        <dbReference type="EMBL" id="KAF8777966.1"/>
    </source>
</evidence>
<keyword evidence="12" id="KW-1185">Reference proteome</keyword>
<organism evidence="11 12">
    <name type="scientific">Argiope bruennichi</name>
    <name type="common">Wasp spider</name>
    <name type="synonym">Aranea bruennichi</name>
    <dbReference type="NCBI Taxonomy" id="94029"/>
    <lineage>
        <taxon>Eukaryota</taxon>
        <taxon>Metazoa</taxon>
        <taxon>Ecdysozoa</taxon>
        <taxon>Arthropoda</taxon>
        <taxon>Chelicerata</taxon>
        <taxon>Arachnida</taxon>
        <taxon>Araneae</taxon>
        <taxon>Araneomorphae</taxon>
        <taxon>Entelegynae</taxon>
        <taxon>Araneoidea</taxon>
        <taxon>Araneidae</taxon>
        <taxon>Argiope</taxon>
    </lineage>
</organism>
<keyword evidence="7" id="KW-0067">ATP-binding</keyword>
<reference evidence="11" key="1">
    <citation type="journal article" date="2020" name="bioRxiv">
        <title>Chromosome-level reference genome of the European wasp spider Argiope bruennichi: a resource for studies on range expansion and evolutionary adaptation.</title>
        <authorList>
            <person name="Sheffer M.M."/>
            <person name="Hoppe A."/>
            <person name="Krehenwinkel H."/>
            <person name="Uhl G."/>
            <person name="Kuss A.W."/>
            <person name="Jensen L."/>
            <person name="Jensen C."/>
            <person name="Gillespie R.G."/>
            <person name="Hoff K.J."/>
            <person name="Prost S."/>
        </authorList>
    </citation>
    <scope>NUCLEOTIDE SEQUENCE</scope>
</reference>
<dbReference type="EMBL" id="JABXBU010002072">
    <property type="protein sequence ID" value="KAF8777966.1"/>
    <property type="molecule type" value="Genomic_DNA"/>
</dbReference>
<reference evidence="11" key="2">
    <citation type="submission" date="2020-06" db="EMBL/GenBank/DDBJ databases">
        <authorList>
            <person name="Sheffer M."/>
        </authorList>
    </citation>
    <scope>NUCLEOTIDE SEQUENCE</scope>
</reference>
<dbReference type="Proteomes" id="UP000807504">
    <property type="component" value="Unassembled WGS sequence"/>
</dbReference>
<dbReference type="AlphaFoldDB" id="A0A8T0EUB3"/>
<sequence>MCCIPTWLRAKNQYGYDYFKVSEETLSNPIDVLLTVFLVICFVENELKSSDLTEGENSAHGRQHFIFHRRFLNRDENSKISAEAPNHPMNVIPLPPKSSNKKNDTTTTVSTTKEPRDEFLDLRKYTTLNPNFRQYMEWPPYFRLPKHNPTLADVLKVKIRSNMTNWEKFHLQISKYYLFPENSKVVDDLLHDLATQKIIGVEQLPGGTQLKLILTMEDGAKALFKPMRFPREVETLPNHFYFTDFERHVSEIASFHLDKLLGFRRTPPCVGRKVNISEELYPLVEPDLHKTFFISPAGNVCFHGQCTYYCDTSHAICGDPHMLEGSLSVWLPPRNVLERKPIRSPWRRSYNKRRKAAWETDSFYCVNQVKTVAPYNHGRRIYDLMDLHIMDYLTGNMDRHHYDEIQTFGNDSALIHLDMVEGFGGLTLMSLPFCYHCYNVVSSAYPHSIDCFNSTLARKGLATLCEKAWLMILLHLCCQNPISKQWIVALSIFFRVFGRTTYDEDTIILPLLQCCVIRLSTFNRLYSFHMGPKRLSDLMRDSMATDPITPVLIEPHLSALDRRVGKILQVVRLCLNANSPDLVFLDDM</sequence>
<evidence type="ECO:0000256" key="4">
    <source>
        <dbReference type="ARBA" id="ARBA00023157"/>
    </source>
</evidence>
<feature type="domain" description="FAM20 C-terminal" evidence="10">
    <location>
        <begin position="495"/>
        <end position="581"/>
    </location>
</feature>
<evidence type="ECO:0000256" key="1">
    <source>
        <dbReference type="ARBA" id="ARBA00004555"/>
    </source>
</evidence>
<comment type="cofactor">
    <cofactor evidence="8">
        <name>Mn(2+)</name>
        <dbReference type="ChEBI" id="CHEBI:29035"/>
    </cofactor>
</comment>
<feature type="binding site" evidence="7">
    <location>
        <position position="418"/>
    </location>
    <ligand>
        <name>ATP</name>
        <dbReference type="ChEBI" id="CHEBI:30616"/>
    </ligand>
</feature>
<proteinExistence type="inferred from homology"/>
<evidence type="ECO:0000256" key="7">
    <source>
        <dbReference type="PIRSR" id="PIRSR624869-2"/>
    </source>
</evidence>
<comment type="similarity">
    <text evidence="2">Belongs to the FAM20 family.</text>
</comment>
<dbReference type="GO" id="GO:0005794">
    <property type="term" value="C:Golgi apparatus"/>
    <property type="evidence" value="ECO:0007669"/>
    <property type="project" value="UniProtKB-SubCell"/>
</dbReference>
<evidence type="ECO:0000256" key="3">
    <source>
        <dbReference type="ARBA" id="ARBA00023034"/>
    </source>
</evidence>
<dbReference type="InterPro" id="IPR009581">
    <property type="entry name" value="FAM20_C"/>
</dbReference>
<keyword evidence="3" id="KW-0333">Golgi apparatus</keyword>
<dbReference type="PANTHER" id="PTHR12450">
    <property type="entry name" value="DENTIN MATRIX PROTEIN 4 PROTEIN FAM20"/>
    <property type="match status" value="1"/>
</dbReference>
<dbReference type="GO" id="GO:0046872">
    <property type="term" value="F:metal ion binding"/>
    <property type="evidence" value="ECO:0007669"/>
    <property type="project" value="UniProtKB-KW"/>
</dbReference>
<dbReference type="InterPro" id="IPR024869">
    <property type="entry name" value="FAM20"/>
</dbReference>
<protein>
    <submittedName>
        <fullName evidence="11">Extracellular serine/threonine protein like</fullName>
    </submittedName>
</protein>
<keyword evidence="4" id="KW-1015">Disulfide bond</keyword>
<evidence type="ECO:0000259" key="10">
    <source>
        <dbReference type="Pfam" id="PF06702"/>
    </source>
</evidence>
<evidence type="ECO:0000313" key="12">
    <source>
        <dbReference type="Proteomes" id="UP000807504"/>
    </source>
</evidence>
<feature type="binding site" evidence="7">
    <location>
        <position position="209"/>
    </location>
    <ligand>
        <name>ATP</name>
        <dbReference type="ChEBI" id="CHEBI:30616"/>
    </ligand>
</feature>
<dbReference type="Pfam" id="PF06702">
    <property type="entry name" value="Fam20C"/>
    <property type="match status" value="2"/>
</dbReference>
<evidence type="ECO:0000256" key="6">
    <source>
        <dbReference type="PIRSR" id="PIRSR624869-1"/>
    </source>
</evidence>
<evidence type="ECO:0000256" key="8">
    <source>
        <dbReference type="PIRSR" id="PIRSR624869-3"/>
    </source>
</evidence>
<keyword evidence="8" id="KW-0464">Manganese</keyword>
<keyword evidence="7" id="KW-0547">Nucleotide-binding</keyword>
<dbReference type="PANTHER" id="PTHR12450:SF22">
    <property type="entry name" value="EXTRACELLULAR SERINE_THREONINE PROTEIN CG31145"/>
    <property type="match status" value="1"/>
</dbReference>
<keyword evidence="8" id="KW-0479">Metal-binding</keyword>
<feature type="domain" description="FAM20 C-terminal" evidence="10">
    <location>
        <begin position="292"/>
        <end position="425"/>
    </location>
</feature>
<evidence type="ECO:0000256" key="2">
    <source>
        <dbReference type="ARBA" id="ARBA00006557"/>
    </source>
</evidence>
<feature type="region of interest" description="Disordered" evidence="9">
    <location>
        <begin position="82"/>
        <end position="113"/>
    </location>
</feature>
<dbReference type="GO" id="GO:0005524">
    <property type="term" value="F:ATP binding"/>
    <property type="evidence" value="ECO:0007669"/>
    <property type="project" value="UniProtKB-KW"/>
</dbReference>
<feature type="binding site" evidence="7">
    <location>
        <position position="246"/>
    </location>
    <ligand>
        <name>ATP</name>
        <dbReference type="ChEBI" id="CHEBI:30616"/>
    </ligand>
</feature>
<comment type="caution">
    <text evidence="11">The sequence shown here is derived from an EMBL/GenBank/DDBJ whole genome shotgun (WGS) entry which is preliminary data.</text>
</comment>
<keyword evidence="5" id="KW-0325">Glycoprotein</keyword>
<evidence type="ECO:0000256" key="9">
    <source>
        <dbReference type="SAM" id="MobiDB-lite"/>
    </source>
</evidence>
<name>A0A8T0EUB3_ARGBR</name>
<dbReference type="GO" id="GO:0004674">
    <property type="term" value="F:protein serine/threonine kinase activity"/>
    <property type="evidence" value="ECO:0007669"/>
    <property type="project" value="TreeGrafter"/>
</dbReference>
<evidence type="ECO:0000256" key="5">
    <source>
        <dbReference type="ARBA" id="ARBA00023180"/>
    </source>
</evidence>
<feature type="binding site" evidence="7">
    <location>
        <begin position="328"/>
        <end position="331"/>
    </location>
    <ligand>
        <name>ATP</name>
        <dbReference type="ChEBI" id="CHEBI:30616"/>
    </ligand>
</feature>
<accession>A0A8T0EUB3</accession>
<feature type="binding site" evidence="8">
    <location>
        <position position="246"/>
    </location>
    <ligand>
        <name>Mn(2+)</name>
        <dbReference type="ChEBI" id="CHEBI:29035"/>
    </ligand>
</feature>